<dbReference type="InterPro" id="IPR014001">
    <property type="entry name" value="Helicase_ATP-bd"/>
</dbReference>
<dbReference type="Gene3D" id="3.40.50.300">
    <property type="entry name" value="P-loop containing nucleotide triphosphate hydrolases"/>
    <property type="match status" value="2"/>
</dbReference>
<feature type="domain" description="Helicase ATP-binding" evidence="4">
    <location>
        <begin position="121"/>
        <end position="293"/>
    </location>
</feature>
<evidence type="ECO:0000256" key="2">
    <source>
        <dbReference type="SAM" id="MobiDB-lite"/>
    </source>
</evidence>
<evidence type="ECO:0000313" key="5">
    <source>
        <dbReference type="EMBL" id="CAK9009352.1"/>
    </source>
</evidence>
<dbReference type="CDD" id="cd18793">
    <property type="entry name" value="SF2_C_SNF"/>
    <property type="match status" value="1"/>
</dbReference>
<feature type="transmembrane region" description="Helical" evidence="3">
    <location>
        <begin position="801"/>
        <end position="821"/>
    </location>
</feature>
<reference evidence="5 6" key="1">
    <citation type="submission" date="2024-02" db="EMBL/GenBank/DDBJ databases">
        <authorList>
            <person name="Chen Y."/>
            <person name="Shah S."/>
            <person name="Dougan E. K."/>
            <person name="Thang M."/>
            <person name="Chan C."/>
        </authorList>
    </citation>
    <scope>NUCLEOTIDE SEQUENCE [LARGE SCALE GENOMIC DNA]</scope>
</reference>
<gene>
    <name evidence="5" type="ORF">CCMP2556_LOCUS9631</name>
</gene>
<feature type="transmembrane region" description="Helical" evidence="3">
    <location>
        <begin position="874"/>
        <end position="893"/>
    </location>
</feature>
<dbReference type="PANTHER" id="PTHR45629:SF7">
    <property type="entry name" value="DNA EXCISION REPAIR PROTEIN ERCC-6-RELATED"/>
    <property type="match status" value="1"/>
</dbReference>
<evidence type="ECO:0000313" key="6">
    <source>
        <dbReference type="Proteomes" id="UP001642484"/>
    </source>
</evidence>
<feature type="transmembrane region" description="Helical" evidence="3">
    <location>
        <begin position="899"/>
        <end position="924"/>
    </location>
</feature>
<sequence length="1180" mass="131252">MPMLQLTQEEKPIIWQPFKCPRGQALEGLGKRTLGARIRGSTQSVATVKRFVEDDAKPPEVIDEATVASHKLVLWTPAEDNPERRKEVVVDYDVSCKLREHQRIGVPRLRTVQFLFDCLMGLKDFNGCGCILADDMGLGKTLQSVAAIWTLLTQGGPYGRGCCRKALVLCPASLVKNWAGELDKWLHGKCKYHACAVTGQAQVAGTFGSFKYDRDSRVLIASYETFRNHAREVEDCGIDLVVCDEAHKLKNDEAATTKCISALPAKRRLLISGTPIQNSLEEFFTLVSLANPGVFGELSEFRRKFANPILRGREPTATREERQKAEERCRAMRVTTGTQETDGRGSSLGEMLSEVSHVTDQFILRRTNRLNARFLPPKQILNVFVMPTDFQRRLYRSFLKSNVARKLLEDQNCKLTGSVLSTIKKLQGLVNHPFLVRSAQQKLEAGFDDDETRAMFEEIDRMDKSLRARGAEKPVREELSGKLALVHQILAQIKASGNGDRIVLISNWTQTLDLIERLCAQCKWPTHRLDGSMAIMKRMKLVTDFNRPENEHAFAFLLILPQHPLMDLLRGHLCCAVAGVGFAVNYLPVKKFDTGDGIFFCAAMSIGILSVGLWTGMFLTSDGFPAFEPLAALGGAVWMLGNLMCPQIIQMIGLTMWDLSNMLVGWLIGRFGLFGLEKDVVHEPMLNLMGLILAALSLVFFFVSSVLNVSPAQDARGPSCEPREPEAPIEPEDEESMRYGQQASKVEPEPLGLPRVERVQSWMSEMVHPRAGPSSCLEDGAKDEKADLIAALPGDATIFQLFFGSCMSITAGVLFGTTFVLPTALKEGIVGDHHSSDIMDYVFSHFLGIFITSTLALFIYLGIKREKSFTPLSIIVPAIWSGVIWGIAQVAWFQANLDLGFSVAFPMVASLPGVIGLAIGICCFKEPPNRDVRVERAPTRRGDGPKAMARVWRDGQKKPCYIYRLFTTGTIDEKVYQRQICKVSGHLWEEWIASWQDGLSNMMVTETGEDEAQMTESLASDLVKDLFTFSEKTACATHEMLGCQRCGAGLPVPQEEEVLEDDLSTWSHHPGTEGVKDEILQAAAKELSTLRTWTRGREDRRFRRSFELNSECFSGASRLGWGGPPIRIRPGYVWGRWFGGVTGDDWGCMVPVCDNPDEVLTFGGPWKFRGWSGGSCSDLS</sequence>
<dbReference type="Gene3D" id="3.40.50.10810">
    <property type="entry name" value="Tandem AAA-ATPase domain"/>
    <property type="match status" value="1"/>
</dbReference>
<name>A0ABP0J4T9_9DINO</name>
<feature type="transmembrane region" description="Helical" evidence="3">
    <location>
        <begin position="688"/>
        <end position="709"/>
    </location>
</feature>
<dbReference type="PROSITE" id="PS51192">
    <property type="entry name" value="HELICASE_ATP_BIND_1"/>
    <property type="match status" value="1"/>
</dbReference>
<dbReference type="Pfam" id="PF00176">
    <property type="entry name" value="SNF2-rel_dom"/>
    <property type="match status" value="1"/>
</dbReference>
<feature type="transmembrane region" description="Helical" evidence="3">
    <location>
        <begin position="841"/>
        <end position="862"/>
    </location>
</feature>
<keyword evidence="3" id="KW-0472">Membrane</keyword>
<proteinExistence type="predicted"/>
<keyword evidence="6" id="KW-1185">Reference proteome</keyword>
<dbReference type="InterPro" id="IPR038718">
    <property type="entry name" value="SNF2-like_sf"/>
</dbReference>
<evidence type="ECO:0000259" key="4">
    <source>
        <dbReference type="PROSITE" id="PS51192"/>
    </source>
</evidence>
<feature type="transmembrane region" description="Helical" evidence="3">
    <location>
        <begin position="626"/>
        <end position="645"/>
    </location>
</feature>
<dbReference type="CDD" id="cd18004">
    <property type="entry name" value="DEXHc_RAD54"/>
    <property type="match status" value="1"/>
</dbReference>
<dbReference type="SMART" id="SM00487">
    <property type="entry name" value="DEXDc"/>
    <property type="match status" value="1"/>
</dbReference>
<dbReference type="SUPFAM" id="SSF52540">
    <property type="entry name" value="P-loop containing nucleoside triphosphate hydrolases"/>
    <property type="match status" value="3"/>
</dbReference>
<dbReference type="InterPro" id="IPR049730">
    <property type="entry name" value="SNF2/RAD54-like_C"/>
</dbReference>
<keyword evidence="3" id="KW-1133">Transmembrane helix</keyword>
<feature type="transmembrane region" description="Helical" evidence="3">
    <location>
        <begin position="599"/>
        <end position="620"/>
    </location>
</feature>
<feature type="region of interest" description="Disordered" evidence="2">
    <location>
        <begin position="711"/>
        <end position="744"/>
    </location>
</feature>
<evidence type="ECO:0000256" key="3">
    <source>
        <dbReference type="SAM" id="Phobius"/>
    </source>
</evidence>
<comment type="caution">
    <text evidence="5">The sequence shown here is derived from an EMBL/GenBank/DDBJ whole genome shotgun (WGS) entry which is preliminary data.</text>
</comment>
<feature type="transmembrane region" description="Helical" evidence="3">
    <location>
        <begin position="657"/>
        <end position="676"/>
    </location>
</feature>
<dbReference type="InterPro" id="IPR012435">
    <property type="entry name" value="TMEM144"/>
</dbReference>
<dbReference type="EMBL" id="CAXAMN010004446">
    <property type="protein sequence ID" value="CAK9009352.1"/>
    <property type="molecule type" value="Genomic_DNA"/>
</dbReference>
<dbReference type="InterPro" id="IPR027417">
    <property type="entry name" value="P-loop_NTPase"/>
</dbReference>
<keyword evidence="1" id="KW-0378">Hydrolase</keyword>
<keyword evidence="3" id="KW-0812">Transmembrane</keyword>
<dbReference type="Pfam" id="PF07857">
    <property type="entry name" value="TMEM144"/>
    <property type="match status" value="1"/>
</dbReference>
<feature type="transmembrane region" description="Helical" evidence="3">
    <location>
        <begin position="568"/>
        <end position="587"/>
    </location>
</feature>
<dbReference type="Proteomes" id="UP001642484">
    <property type="component" value="Unassembled WGS sequence"/>
</dbReference>
<protein>
    <recommendedName>
        <fullName evidence="4">Helicase ATP-binding domain-containing protein</fullName>
    </recommendedName>
</protein>
<dbReference type="InterPro" id="IPR050496">
    <property type="entry name" value="SNF2_RAD54_helicase_repair"/>
</dbReference>
<evidence type="ECO:0000256" key="1">
    <source>
        <dbReference type="ARBA" id="ARBA00022801"/>
    </source>
</evidence>
<organism evidence="5 6">
    <name type="scientific">Durusdinium trenchii</name>
    <dbReference type="NCBI Taxonomy" id="1381693"/>
    <lineage>
        <taxon>Eukaryota</taxon>
        <taxon>Sar</taxon>
        <taxon>Alveolata</taxon>
        <taxon>Dinophyceae</taxon>
        <taxon>Suessiales</taxon>
        <taxon>Symbiodiniaceae</taxon>
        <taxon>Durusdinium</taxon>
    </lineage>
</organism>
<dbReference type="InterPro" id="IPR000330">
    <property type="entry name" value="SNF2_N"/>
</dbReference>
<accession>A0ABP0J4T9</accession>
<dbReference type="PANTHER" id="PTHR45629">
    <property type="entry name" value="SNF2/RAD54 FAMILY MEMBER"/>
    <property type="match status" value="1"/>
</dbReference>